<proteinExistence type="predicted"/>
<dbReference type="AlphaFoldDB" id="A0A1R4JUE0"/>
<evidence type="ECO:0000256" key="1">
    <source>
        <dbReference type="SAM" id="MobiDB-lite"/>
    </source>
</evidence>
<feature type="region of interest" description="Disordered" evidence="1">
    <location>
        <begin position="76"/>
        <end position="95"/>
    </location>
</feature>
<reference evidence="3 4" key="1">
    <citation type="submission" date="2017-02" db="EMBL/GenBank/DDBJ databases">
        <authorList>
            <person name="Peterson S.W."/>
        </authorList>
    </citation>
    <scope>NUCLEOTIDE SEQUENCE [LARGE SCALE GENOMIC DNA]</scope>
    <source>
        <strain evidence="3 4">LSP_Lj1</strain>
    </source>
</reference>
<gene>
    <name evidence="3" type="ORF">FM114_09650</name>
</gene>
<feature type="transmembrane region" description="Helical" evidence="2">
    <location>
        <begin position="43"/>
        <end position="64"/>
    </location>
</feature>
<evidence type="ECO:0000313" key="3">
    <source>
        <dbReference type="EMBL" id="SJN35636.1"/>
    </source>
</evidence>
<dbReference type="EMBL" id="FUKQ01000035">
    <property type="protein sequence ID" value="SJN35636.1"/>
    <property type="molecule type" value="Genomic_DNA"/>
</dbReference>
<name>A0A1R4JUE0_9ACTN</name>
<keyword evidence="2" id="KW-0812">Transmembrane</keyword>
<keyword evidence="4" id="KW-1185">Reference proteome</keyword>
<keyword evidence="2" id="KW-0472">Membrane</keyword>
<feature type="region of interest" description="Disordered" evidence="1">
    <location>
        <begin position="240"/>
        <end position="261"/>
    </location>
</feature>
<feature type="compositionally biased region" description="Low complexity" evidence="1">
    <location>
        <begin position="242"/>
        <end position="261"/>
    </location>
</feature>
<dbReference type="STRING" id="1255658.FM114_09650"/>
<evidence type="ECO:0000256" key="2">
    <source>
        <dbReference type="SAM" id="Phobius"/>
    </source>
</evidence>
<accession>A0A1R4JUE0</accession>
<dbReference type="Proteomes" id="UP000188342">
    <property type="component" value="Unassembled WGS sequence"/>
</dbReference>
<sequence>MNTHKDPILSALADHLDSPLWFEDELVTGALATGRRTVQRRRLVAGAGITAAAVATVGLGWSAIPREQVDVAAQPSPLPVTSQTPLPASGPDPGRPIPATPGMKAIFASHLPGKSIKYTYSREIQALSMEVTDVKGTSWAAIGMDDVRWHPYSAASCRQAGCVTTKVGAATMATSIDTEKAGQGMWSYLQRPDQRVIWFGQQGALEHKVTRPGHLLTQQQVAALLSDPRWDKELVVVPTELAPDADPATKGPTPAAAPTKR</sequence>
<protein>
    <submittedName>
        <fullName evidence="3">Uncharacterized protein</fullName>
    </submittedName>
</protein>
<evidence type="ECO:0000313" key="4">
    <source>
        <dbReference type="Proteomes" id="UP000188342"/>
    </source>
</evidence>
<dbReference type="RefSeq" id="WP_094764933.1">
    <property type="nucleotide sequence ID" value="NZ_FUKQ01000035.1"/>
</dbReference>
<keyword evidence="2" id="KW-1133">Transmembrane helix</keyword>
<organism evidence="3 4">
    <name type="scientific">Luteococcus japonicus LSP_Lj1</name>
    <dbReference type="NCBI Taxonomy" id="1255658"/>
    <lineage>
        <taxon>Bacteria</taxon>
        <taxon>Bacillati</taxon>
        <taxon>Actinomycetota</taxon>
        <taxon>Actinomycetes</taxon>
        <taxon>Propionibacteriales</taxon>
        <taxon>Propionibacteriaceae</taxon>
        <taxon>Luteococcus</taxon>
    </lineage>
</organism>